<proteinExistence type="predicted"/>
<dbReference type="AlphaFoldDB" id="A0A0F7SJR6"/>
<name>A0A0F7SJR6_PHARH</name>
<dbReference type="EMBL" id="LN483124">
    <property type="protein sequence ID" value="CED82287.1"/>
    <property type="molecule type" value="Genomic_DNA"/>
</dbReference>
<protein>
    <submittedName>
        <fullName evidence="1">Uncharacterized protein</fullName>
    </submittedName>
</protein>
<accession>A0A0F7SJR6</accession>
<evidence type="ECO:0000313" key="1">
    <source>
        <dbReference type="EMBL" id="CED82287.1"/>
    </source>
</evidence>
<reference evidence="1" key="1">
    <citation type="submission" date="2014-08" db="EMBL/GenBank/DDBJ databases">
        <authorList>
            <person name="Sharma Rahul"/>
            <person name="Thines Marco"/>
        </authorList>
    </citation>
    <scope>NUCLEOTIDE SEQUENCE</scope>
</reference>
<sequence length="110" mass="12453">MWVRASGQSVRFVPLREQSPLASREVYGCQSRTDLAKSLPLSLVKYGMKYVILMWSSETREFTTDFPINEKIQMTTPMCARAMTASYAVSFEQFGGQSSSERLMIHLSVS</sequence>
<organism evidence="1">
    <name type="scientific">Phaffia rhodozyma</name>
    <name type="common">Yeast</name>
    <name type="synonym">Xanthophyllomyces dendrorhous</name>
    <dbReference type="NCBI Taxonomy" id="264483"/>
    <lineage>
        <taxon>Eukaryota</taxon>
        <taxon>Fungi</taxon>
        <taxon>Dikarya</taxon>
        <taxon>Basidiomycota</taxon>
        <taxon>Agaricomycotina</taxon>
        <taxon>Tremellomycetes</taxon>
        <taxon>Cystofilobasidiales</taxon>
        <taxon>Mrakiaceae</taxon>
        <taxon>Phaffia</taxon>
    </lineage>
</organism>